<dbReference type="GO" id="GO:0005829">
    <property type="term" value="C:cytosol"/>
    <property type="evidence" value="ECO:0007669"/>
    <property type="project" value="TreeGrafter"/>
</dbReference>
<comment type="pathway">
    <text evidence="5">Cofactor biosynthesis; molybdopterin biosynthesis.</text>
</comment>
<dbReference type="InterPro" id="IPR036688">
    <property type="entry name" value="MoeA_C_domain_IV_sf"/>
</dbReference>
<gene>
    <name evidence="7" type="ORF">QPX42_01515</name>
</gene>
<keyword evidence="5" id="KW-0460">Magnesium</keyword>
<dbReference type="InterPro" id="IPR036135">
    <property type="entry name" value="MoeA_linker/N_sf"/>
</dbReference>
<dbReference type="CDD" id="cd00887">
    <property type="entry name" value="MoeA"/>
    <property type="match status" value="1"/>
</dbReference>
<reference evidence="7" key="1">
    <citation type="submission" date="2023-05" db="EMBL/GenBank/DDBJ databases">
        <title>Metabolic capabilities are highly conserved among human nasal-associated Corynebacterium species in pangenomic analyses.</title>
        <authorList>
            <person name="Tran T.H."/>
            <person name="Roberts A.Q."/>
            <person name="Escapa I.F."/>
            <person name="Gao W."/>
            <person name="Conlan S."/>
            <person name="Kong H."/>
            <person name="Segre J.A."/>
            <person name="Kelly M.S."/>
            <person name="Lemon K.P."/>
        </authorList>
    </citation>
    <scope>NUCLEOTIDE SEQUENCE</scope>
    <source>
        <strain evidence="7">KPL2773</strain>
    </source>
</reference>
<evidence type="ECO:0000256" key="4">
    <source>
        <dbReference type="ARBA" id="ARBA00047317"/>
    </source>
</evidence>
<dbReference type="AlphaFoldDB" id="A0AAP4F5R3"/>
<evidence type="ECO:0000256" key="2">
    <source>
        <dbReference type="ARBA" id="ARBA00010763"/>
    </source>
</evidence>
<name>A0AAP4F5R3_9CORY</name>
<dbReference type="Pfam" id="PF03453">
    <property type="entry name" value="MoeA_N"/>
    <property type="match status" value="1"/>
</dbReference>
<accession>A0AAP4F5R3</accession>
<keyword evidence="5" id="KW-0501">Molybdenum cofactor biosynthesis</keyword>
<dbReference type="SMART" id="SM00852">
    <property type="entry name" value="MoCF_biosynth"/>
    <property type="match status" value="1"/>
</dbReference>
<dbReference type="SUPFAM" id="SSF63882">
    <property type="entry name" value="MoeA N-terminal region -like"/>
    <property type="match status" value="1"/>
</dbReference>
<protein>
    <recommendedName>
        <fullName evidence="5">Molybdopterin molybdenumtransferase</fullName>
        <ecNumber evidence="5">2.10.1.1</ecNumber>
    </recommendedName>
</protein>
<evidence type="ECO:0000313" key="8">
    <source>
        <dbReference type="Proteomes" id="UP001224412"/>
    </source>
</evidence>
<dbReference type="EC" id="2.10.1.1" evidence="5"/>
<dbReference type="SUPFAM" id="SSF53218">
    <property type="entry name" value="Molybdenum cofactor biosynthesis proteins"/>
    <property type="match status" value="1"/>
</dbReference>
<feature type="domain" description="MoaB/Mog" evidence="6">
    <location>
        <begin position="186"/>
        <end position="352"/>
    </location>
</feature>
<dbReference type="GO" id="GO:0046872">
    <property type="term" value="F:metal ion binding"/>
    <property type="evidence" value="ECO:0007669"/>
    <property type="project" value="UniProtKB-UniRule"/>
</dbReference>
<sequence>MITSSVSVAEHLKRVRELIQPTKPQHLSVEEAHGRYLAQTVQARVAIPSFHNSAMDGFLVHDKDLSGSGPWTLPVSGEVAAGGLPQEVVPNQALRIMTGAPISGDAKSLRVIPSEFTDASLGPAQLPTQVTIHEVPKKRHIRLRGEVVTPGEDIAHPNTLIDAGTLAFFLTAGVSHVSVYRRPQVAVISSGDELVSTANVGAAATNNVDNAAGVATGVGTADENADYRIADSNGPMVANLLAEHGPVDVRRFHVGDGTDKLTALLDELTSSSAQPVDLIVTTGGISQGAFDVVKAAAVDSPNADFWFGNAAQRPGSPQGAGLWNGTAVVTLPGNPVAAYVSATIYVLACLYILQGRVTSTPAEARSTTEWWPHCAALVHAHPTLPLPRPGKSQLVPVQVVPADTGLLAVPNTGGNPGSHFVSTLIGIDGLAVIPPAEDAEHPDSPGMATVLGWSR</sequence>
<evidence type="ECO:0000313" key="7">
    <source>
        <dbReference type="EMBL" id="MDK4306238.1"/>
    </source>
</evidence>
<dbReference type="PANTHER" id="PTHR10192">
    <property type="entry name" value="MOLYBDOPTERIN BIOSYNTHESIS PROTEIN"/>
    <property type="match status" value="1"/>
</dbReference>
<proteinExistence type="inferred from homology"/>
<dbReference type="Pfam" id="PF00994">
    <property type="entry name" value="MoCF_biosynth"/>
    <property type="match status" value="1"/>
</dbReference>
<dbReference type="EMBL" id="JASNVH010000002">
    <property type="protein sequence ID" value="MDK4306238.1"/>
    <property type="molecule type" value="Genomic_DNA"/>
</dbReference>
<dbReference type="InterPro" id="IPR036425">
    <property type="entry name" value="MoaB/Mog-like_dom_sf"/>
</dbReference>
<comment type="similarity">
    <text evidence="2 5">Belongs to the MoeA family.</text>
</comment>
<dbReference type="Gene3D" id="3.90.105.10">
    <property type="entry name" value="Molybdopterin biosynthesis moea protein, domain 2"/>
    <property type="match status" value="1"/>
</dbReference>
<keyword evidence="5" id="KW-0479">Metal-binding</keyword>
<evidence type="ECO:0000256" key="1">
    <source>
        <dbReference type="ARBA" id="ARBA00002901"/>
    </source>
</evidence>
<comment type="function">
    <text evidence="1 5">Catalyzes the insertion of molybdate into adenylated molybdopterin with the concomitant release of AMP.</text>
</comment>
<dbReference type="Gene3D" id="2.170.190.11">
    <property type="entry name" value="Molybdopterin biosynthesis moea protein, domain 3"/>
    <property type="match status" value="1"/>
</dbReference>
<dbReference type="Gene3D" id="2.40.340.10">
    <property type="entry name" value="MoeA, C-terminal, domain IV"/>
    <property type="match status" value="1"/>
</dbReference>
<dbReference type="InterPro" id="IPR038987">
    <property type="entry name" value="MoeA-like"/>
</dbReference>
<comment type="catalytic activity">
    <reaction evidence="4">
        <text>adenylyl-molybdopterin + molybdate = Mo-molybdopterin + AMP + H(+)</text>
        <dbReference type="Rhea" id="RHEA:35047"/>
        <dbReference type="ChEBI" id="CHEBI:15378"/>
        <dbReference type="ChEBI" id="CHEBI:36264"/>
        <dbReference type="ChEBI" id="CHEBI:62727"/>
        <dbReference type="ChEBI" id="CHEBI:71302"/>
        <dbReference type="ChEBI" id="CHEBI:456215"/>
        <dbReference type="EC" id="2.10.1.1"/>
    </reaction>
</comment>
<dbReference type="PANTHER" id="PTHR10192:SF5">
    <property type="entry name" value="GEPHYRIN"/>
    <property type="match status" value="1"/>
</dbReference>
<dbReference type="GO" id="GO:0006777">
    <property type="term" value="P:Mo-molybdopterin cofactor biosynthetic process"/>
    <property type="evidence" value="ECO:0007669"/>
    <property type="project" value="UniProtKB-UniRule"/>
</dbReference>
<evidence type="ECO:0000256" key="5">
    <source>
        <dbReference type="RuleBase" id="RU365090"/>
    </source>
</evidence>
<dbReference type="GO" id="GO:0061599">
    <property type="term" value="F:molybdopterin molybdotransferase activity"/>
    <property type="evidence" value="ECO:0007669"/>
    <property type="project" value="UniProtKB-UniRule"/>
</dbReference>
<keyword evidence="5" id="KW-0808">Transferase</keyword>
<keyword evidence="3 5" id="KW-0500">Molybdenum</keyword>
<organism evidence="7 8">
    <name type="scientific">Corynebacterium pseudodiphtheriticum</name>
    <dbReference type="NCBI Taxonomy" id="37637"/>
    <lineage>
        <taxon>Bacteria</taxon>
        <taxon>Bacillati</taxon>
        <taxon>Actinomycetota</taxon>
        <taxon>Actinomycetes</taxon>
        <taxon>Mycobacteriales</taxon>
        <taxon>Corynebacteriaceae</taxon>
        <taxon>Corynebacterium</taxon>
    </lineage>
</organism>
<dbReference type="RefSeq" id="WP_284588801.1">
    <property type="nucleotide sequence ID" value="NZ_JASNUC010000003.1"/>
</dbReference>
<comment type="caution">
    <text evidence="7">The sequence shown here is derived from an EMBL/GenBank/DDBJ whole genome shotgun (WGS) entry which is preliminary data.</text>
</comment>
<evidence type="ECO:0000259" key="6">
    <source>
        <dbReference type="SMART" id="SM00852"/>
    </source>
</evidence>
<dbReference type="InterPro" id="IPR001453">
    <property type="entry name" value="MoaB/Mog_dom"/>
</dbReference>
<comment type="cofactor">
    <cofactor evidence="5">
        <name>Mg(2+)</name>
        <dbReference type="ChEBI" id="CHEBI:18420"/>
    </cofactor>
</comment>
<dbReference type="InterPro" id="IPR005110">
    <property type="entry name" value="MoeA_linker/N"/>
</dbReference>
<dbReference type="Gene3D" id="3.40.980.10">
    <property type="entry name" value="MoaB/Mog-like domain"/>
    <property type="match status" value="1"/>
</dbReference>
<dbReference type="Proteomes" id="UP001224412">
    <property type="component" value="Unassembled WGS sequence"/>
</dbReference>
<evidence type="ECO:0000256" key="3">
    <source>
        <dbReference type="ARBA" id="ARBA00022505"/>
    </source>
</evidence>